<feature type="region of interest" description="Disordered" evidence="1">
    <location>
        <begin position="1"/>
        <end position="52"/>
    </location>
</feature>
<evidence type="ECO:0000256" key="1">
    <source>
        <dbReference type="SAM" id="MobiDB-lite"/>
    </source>
</evidence>
<evidence type="ECO:0000313" key="4">
    <source>
        <dbReference type="Proteomes" id="UP000799437"/>
    </source>
</evidence>
<dbReference type="Proteomes" id="UP000799437">
    <property type="component" value="Unassembled WGS sequence"/>
</dbReference>
<dbReference type="PANTHER" id="PTHR38418">
    <property type="entry name" value="SUGAR ISOMERASE, KPSF/GUTQ (AFU_ORTHOLOGUE AFUA_6G08860)"/>
    <property type="match status" value="1"/>
</dbReference>
<dbReference type="InterPro" id="IPR046348">
    <property type="entry name" value="SIS_dom_sf"/>
</dbReference>
<dbReference type="EMBL" id="ML996568">
    <property type="protein sequence ID" value="KAF2760407.1"/>
    <property type="molecule type" value="Genomic_DNA"/>
</dbReference>
<dbReference type="Gene3D" id="3.40.50.10490">
    <property type="entry name" value="Glucose-6-phosphate isomerase like protein, domain 1"/>
    <property type="match status" value="1"/>
</dbReference>
<dbReference type="PROSITE" id="PS51464">
    <property type="entry name" value="SIS"/>
    <property type="match status" value="1"/>
</dbReference>
<dbReference type="SUPFAM" id="SSF53697">
    <property type="entry name" value="SIS domain"/>
    <property type="match status" value="1"/>
</dbReference>
<dbReference type="InterPro" id="IPR001347">
    <property type="entry name" value="SIS_dom"/>
</dbReference>
<name>A0A6A6WFN6_9PEZI</name>
<dbReference type="PANTHER" id="PTHR38418:SF2">
    <property type="entry name" value="SUGAR ISOMERASE, KPSF_GUTQ (AFU_ORTHOLOGUE AFUA_6G08860)"/>
    <property type="match status" value="1"/>
</dbReference>
<gene>
    <name evidence="3" type="ORF">EJ05DRAFT_283422</name>
</gene>
<dbReference type="Pfam" id="PF01380">
    <property type="entry name" value="SIS"/>
    <property type="match status" value="1"/>
</dbReference>
<dbReference type="GO" id="GO:0097367">
    <property type="term" value="F:carbohydrate derivative binding"/>
    <property type="evidence" value="ECO:0007669"/>
    <property type="project" value="InterPro"/>
</dbReference>
<accession>A0A6A6WFN6</accession>
<protein>
    <submittedName>
        <fullName evidence="3">SIS domain-containing protein</fullName>
    </submittedName>
</protein>
<feature type="compositionally biased region" description="Pro residues" evidence="1">
    <location>
        <begin position="23"/>
        <end position="32"/>
    </location>
</feature>
<dbReference type="AlphaFoldDB" id="A0A6A6WFN6"/>
<proteinExistence type="predicted"/>
<sequence length="280" mass="28976">MHNNTQTSPVASISATPAARAPAPAPPPAPPPQKRKRSAEGPVTPPLSATDAGSSHILTTAVNVLSIEATALSHVSRLYQTDPAARDGLVQAVESVVRAHQSRGKIIVCGIGKSGLVGMKTTATMKSLGIRCAFMHAAEAIHGDLGDIQPDDVVLFITFSGRTPELLAILPHLPAATTVIALTGHTKAGACPLLHDRSNAIVLPAPIHEREEDSFGVAAPTTSTTVAMAVGDMLALAAADALHQGATRDVFLRNHPGGAIGKKAKFEQREDIQDVGVIAQ</sequence>
<evidence type="ECO:0000313" key="3">
    <source>
        <dbReference type="EMBL" id="KAF2760407.1"/>
    </source>
</evidence>
<dbReference type="GO" id="GO:1901135">
    <property type="term" value="P:carbohydrate derivative metabolic process"/>
    <property type="evidence" value="ECO:0007669"/>
    <property type="project" value="InterPro"/>
</dbReference>
<dbReference type="RefSeq" id="XP_033602858.1">
    <property type="nucleotide sequence ID" value="XM_033740462.1"/>
</dbReference>
<reference evidence="3" key="1">
    <citation type="journal article" date="2020" name="Stud. Mycol.">
        <title>101 Dothideomycetes genomes: a test case for predicting lifestyles and emergence of pathogens.</title>
        <authorList>
            <person name="Haridas S."/>
            <person name="Albert R."/>
            <person name="Binder M."/>
            <person name="Bloem J."/>
            <person name="Labutti K."/>
            <person name="Salamov A."/>
            <person name="Andreopoulos B."/>
            <person name="Baker S."/>
            <person name="Barry K."/>
            <person name="Bills G."/>
            <person name="Bluhm B."/>
            <person name="Cannon C."/>
            <person name="Castanera R."/>
            <person name="Culley D."/>
            <person name="Daum C."/>
            <person name="Ezra D."/>
            <person name="Gonzalez J."/>
            <person name="Henrissat B."/>
            <person name="Kuo A."/>
            <person name="Liang C."/>
            <person name="Lipzen A."/>
            <person name="Lutzoni F."/>
            <person name="Magnuson J."/>
            <person name="Mondo S."/>
            <person name="Nolan M."/>
            <person name="Ohm R."/>
            <person name="Pangilinan J."/>
            <person name="Park H.-J."/>
            <person name="Ramirez L."/>
            <person name="Alfaro M."/>
            <person name="Sun H."/>
            <person name="Tritt A."/>
            <person name="Yoshinaga Y."/>
            <person name="Zwiers L.-H."/>
            <person name="Turgeon B."/>
            <person name="Goodwin S."/>
            <person name="Spatafora J."/>
            <person name="Crous P."/>
            <person name="Grigoriev I."/>
        </authorList>
    </citation>
    <scope>NUCLEOTIDE SEQUENCE</scope>
    <source>
        <strain evidence="3">CBS 121739</strain>
    </source>
</reference>
<evidence type="ECO:0000259" key="2">
    <source>
        <dbReference type="PROSITE" id="PS51464"/>
    </source>
</evidence>
<dbReference type="GeneID" id="54481516"/>
<dbReference type="OrthoDB" id="1872003at2759"/>
<organism evidence="3 4">
    <name type="scientific">Pseudovirgaria hyperparasitica</name>
    <dbReference type="NCBI Taxonomy" id="470096"/>
    <lineage>
        <taxon>Eukaryota</taxon>
        <taxon>Fungi</taxon>
        <taxon>Dikarya</taxon>
        <taxon>Ascomycota</taxon>
        <taxon>Pezizomycotina</taxon>
        <taxon>Dothideomycetes</taxon>
        <taxon>Dothideomycetes incertae sedis</taxon>
        <taxon>Acrospermales</taxon>
        <taxon>Acrospermaceae</taxon>
        <taxon>Pseudovirgaria</taxon>
    </lineage>
</organism>
<keyword evidence="4" id="KW-1185">Reference proteome</keyword>
<feature type="compositionally biased region" description="Polar residues" evidence="1">
    <location>
        <begin position="1"/>
        <end position="14"/>
    </location>
</feature>
<feature type="domain" description="SIS" evidence="2">
    <location>
        <begin position="92"/>
        <end position="244"/>
    </location>
</feature>